<dbReference type="GO" id="GO:2000036">
    <property type="term" value="P:regulation of stem cell population maintenance"/>
    <property type="evidence" value="ECO:0007669"/>
    <property type="project" value="UniProtKB-ARBA"/>
</dbReference>
<feature type="region of interest" description="Disordered" evidence="4">
    <location>
        <begin position="46"/>
        <end position="147"/>
    </location>
</feature>
<dbReference type="Pfam" id="PF04153">
    <property type="entry name" value="NOT2_3_5_C"/>
    <property type="match status" value="1"/>
</dbReference>
<feature type="domain" description="NOT2/NOT3/NOT5 C-terminal" evidence="5">
    <location>
        <begin position="235"/>
        <end position="358"/>
    </location>
</feature>
<evidence type="ECO:0000259" key="5">
    <source>
        <dbReference type="Pfam" id="PF04153"/>
    </source>
</evidence>
<evidence type="ECO:0000256" key="3">
    <source>
        <dbReference type="ARBA" id="ARBA00023163"/>
    </source>
</evidence>
<dbReference type="GO" id="GO:0030015">
    <property type="term" value="C:CCR4-NOT core complex"/>
    <property type="evidence" value="ECO:0007669"/>
    <property type="project" value="InterPro"/>
</dbReference>
<dbReference type="Proteomes" id="UP001152799">
    <property type="component" value="Chromosome 1"/>
</dbReference>
<feature type="compositionally biased region" description="Basic and acidic residues" evidence="4">
    <location>
        <begin position="109"/>
        <end position="124"/>
    </location>
</feature>
<organism evidence="6 7">
    <name type="scientific">Ceutorhynchus assimilis</name>
    <name type="common">cabbage seed weevil</name>
    <dbReference type="NCBI Taxonomy" id="467358"/>
    <lineage>
        <taxon>Eukaryota</taxon>
        <taxon>Metazoa</taxon>
        <taxon>Ecdysozoa</taxon>
        <taxon>Arthropoda</taxon>
        <taxon>Hexapoda</taxon>
        <taxon>Insecta</taxon>
        <taxon>Pterygota</taxon>
        <taxon>Neoptera</taxon>
        <taxon>Endopterygota</taxon>
        <taxon>Coleoptera</taxon>
        <taxon>Polyphaga</taxon>
        <taxon>Cucujiformia</taxon>
        <taxon>Curculionidae</taxon>
        <taxon>Ceutorhynchinae</taxon>
        <taxon>Ceutorhynchus</taxon>
    </lineage>
</organism>
<keyword evidence="3" id="KW-0804">Transcription</keyword>
<dbReference type="FunFam" id="2.30.30.1020:FF:000005">
    <property type="entry name" value="Regena, isoform C"/>
    <property type="match status" value="1"/>
</dbReference>
<dbReference type="EMBL" id="OU892277">
    <property type="protein sequence ID" value="CAH1122013.1"/>
    <property type="molecule type" value="Genomic_DNA"/>
</dbReference>
<dbReference type="AlphaFoldDB" id="A0A9P0GR88"/>
<dbReference type="PANTHER" id="PTHR23326">
    <property type="entry name" value="CCR4 NOT-RELATED"/>
    <property type="match status" value="1"/>
</dbReference>
<gene>
    <name evidence="6" type="ORF">CEUTPL_LOCUS1105</name>
</gene>
<reference evidence="6" key="1">
    <citation type="submission" date="2022-01" db="EMBL/GenBank/DDBJ databases">
        <authorList>
            <person name="King R."/>
        </authorList>
    </citation>
    <scope>NUCLEOTIDE SEQUENCE</scope>
</reference>
<dbReference type="InterPro" id="IPR007282">
    <property type="entry name" value="NOT2/3/5_C"/>
</dbReference>
<name>A0A9P0GR88_9CUCU</name>
<proteinExistence type="inferred from homology"/>
<sequence>MESSDSSEDKLDVAEPNNPEPIGDRPPIDDTDIHALHAKFANIAIASAEGSTEDEWVTPQEGNSSENTNPISVHGEAGNGETASAEVSPEDEWFNAQQETTNPNIPEEIENRSPRDHGDHEEAGNGKMAAPEDAPNKEPHLGDNNNRNSLLEEAHAVPEEIPDLACGIQSSLDVPEGNIPASPNMMNDPFGVAALLPIIQASKTGPNPMSLALGEDLDLMGLGLNLNSRTNLFPTFGGPWANMQCQPQNIDFHVPPEYHVNHAIRHKLAPLDLRTYMDDALFFLFYTSVGDVLQIAAAAELYNREWRYHMEERVWISPIPGMIPIERTNTYERSTYYFFDTISWRKVPRQLYLEYCKLEGPPGLYGTGPIPMPM</sequence>
<dbReference type="InterPro" id="IPR038635">
    <property type="entry name" value="CCR4-NOT_su2/3/5_C_sf"/>
</dbReference>
<evidence type="ECO:0000313" key="6">
    <source>
        <dbReference type="EMBL" id="CAH1122013.1"/>
    </source>
</evidence>
<evidence type="ECO:0000313" key="7">
    <source>
        <dbReference type="Proteomes" id="UP001152799"/>
    </source>
</evidence>
<dbReference type="Gene3D" id="2.30.30.1020">
    <property type="entry name" value="CCR4-NOT complex subunit 2/3/5, C-terminal domain"/>
    <property type="match status" value="1"/>
</dbReference>
<dbReference type="OrthoDB" id="25391at2759"/>
<dbReference type="GO" id="GO:0006355">
    <property type="term" value="P:regulation of DNA-templated transcription"/>
    <property type="evidence" value="ECO:0007669"/>
    <property type="project" value="InterPro"/>
</dbReference>
<evidence type="ECO:0000256" key="4">
    <source>
        <dbReference type="SAM" id="MobiDB-lite"/>
    </source>
</evidence>
<accession>A0A9P0GR88</accession>
<dbReference type="InterPro" id="IPR040168">
    <property type="entry name" value="Not2/3/5"/>
</dbReference>
<feature type="region of interest" description="Disordered" evidence="4">
    <location>
        <begin position="1"/>
        <end position="32"/>
    </location>
</feature>
<evidence type="ECO:0000256" key="1">
    <source>
        <dbReference type="ARBA" id="ARBA00007682"/>
    </source>
</evidence>
<protein>
    <recommendedName>
        <fullName evidence="5">NOT2/NOT3/NOT5 C-terminal domain-containing protein</fullName>
    </recommendedName>
</protein>
<feature type="compositionally biased region" description="Polar residues" evidence="4">
    <location>
        <begin position="60"/>
        <end position="71"/>
    </location>
</feature>
<feature type="compositionally biased region" description="Polar residues" evidence="4">
    <location>
        <begin position="95"/>
        <end position="104"/>
    </location>
</feature>
<keyword evidence="7" id="KW-1185">Reference proteome</keyword>
<feature type="compositionally biased region" description="Basic and acidic residues" evidence="4">
    <location>
        <begin position="22"/>
        <end position="32"/>
    </location>
</feature>
<evidence type="ECO:0000256" key="2">
    <source>
        <dbReference type="ARBA" id="ARBA00023015"/>
    </source>
</evidence>
<keyword evidence="2" id="KW-0805">Transcription regulation</keyword>
<comment type="similarity">
    <text evidence="1">Belongs to the CNOT2/3/5 family.</text>
</comment>